<dbReference type="Proteomes" id="UP001172386">
    <property type="component" value="Unassembled WGS sequence"/>
</dbReference>
<evidence type="ECO:0000313" key="2">
    <source>
        <dbReference type="Proteomes" id="UP001172386"/>
    </source>
</evidence>
<comment type="caution">
    <text evidence="1">The sequence shown here is derived from an EMBL/GenBank/DDBJ whole genome shotgun (WGS) entry which is preliminary data.</text>
</comment>
<evidence type="ECO:0000313" key="1">
    <source>
        <dbReference type="EMBL" id="KAJ9659384.1"/>
    </source>
</evidence>
<accession>A0ACC3AC44</accession>
<protein>
    <submittedName>
        <fullName evidence="1">Uncharacterized protein</fullName>
    </submittedName>
</protein>
<organism evidence="1 2">
    <name type="scientific">Neophaeococcomyces mojaviensis</name>
    <dbReference type="NCBI Taxonomy" id="3383035"/>
    <lineage>
        <taxon>Eukaryota</taxon>
        <taxon>Fungi</taxon>
        <taxon>Dikarya</taxon>
        <taxon>Ascomycota</taxon>
        <taxon>Pezizomycotina</taxon>
        <taxon>Eurotiomycetes</taxon>
        <taxon>Chaetothyriomycetidae</taxon>
        <taxon>Chaetothyriales</taxon>
        <taxon>Chaetothyriales incertae sedis</taxon>
        <taxon>Neophaeococcomyces</taxon>
    </lineage>
</organism>
<reference evidence="1" key="1">
    <citation type="submission" date="2022-10" db="EMBL/GenBank/DDBJ databases">
        <title>Culturing micro-colonial fungi from biological soil crusts in the Mojave desert and describing Neophaeococcomyces mojavensis, and introducing the new genera and species Taxawa tesnikishii.</title>
        <authorList>
            <person name="Kurbessoian T."/>
            <person name="Stajich J.E."/>
        </authorList>
    </citation>
    <scope>NUCLEOTIDE SEQUENCE</scope>
    <source>
        <strain evidence="1">JES_112</strain>
    </source>
</reference>
<gene>
    <name evidence="1" type="ORF">H2198_003113</name>
</gene>
<keyword evidence="2" id="KW-1185">Reference proteome</keyword>
<proteinExistence type="predicted"/>
<name>A0ACC3AC44_9EURO</name>
<dbReference type="EMBL" id="JAPDRQ010000040">
    <property type="protein sequence ID" value="KAJ9659384.1"/>
    <property type="molecule type" value="Genomic_DNA"/>
</dbReference>
<sequence>MKTFFAAALAVFTASSANALNILLSNDDGFASAQLVETFRLLKANGHNVVCVASADNESGQGGRAVFTTNKTLAVASEFNIIPAGAPSLARSPIDPDIWYYNGTPAAQVFVALDYVIPTFYNNRTTDLFVGGPNFGNNLGPFLYTLSGTMGGTYSAVGRGLPGIAFSGGNSEQRSYTWINKTTPSGSPDPATIQATLAVNLVQQLIKNTAPGKRVLPLGYGINVNTPVITSLTNNSCINPPYIQTRFTGSAFTDTAVYNATTGLFGYANYLGAGVNRCINGDCSLPGETAVVGSGCFTSVSVFTVDYDAPTGSDQDTVRAGLGPLVTYQKKSRAMYARDDEREVRELIERMPVHGGSF</sequence>